<dbReference type="EMBL" id="JBHSDK010000025">
    <property type="protein sequence ID" value="MFC4336921.1"/>
    <property type="molecule type" value="Genomic_DNA"/>
</dbReference>
<reference evidence="2" key="1">
    <citation type="journal article" date="2019" name="Int. J. Syst. Evol. Microbiol.">
        <title>The Global Catalogue of Microorganisms (GCM) 10K type strain sequencing project: providing services to taxonomists for standard genome sequencing and annotation.</title>
        <authorList>
            <consortium name="The Broad Institute Genomics Platform"/>
            <consortium name="The Broad Institute Genome Sequencing Center for Infectious Disease"/>
            <person name="Wu L."/>
            <person name="Ma J."/>
        </authorList>
    </citation>
    <scope>NUCLEOTIDE SEQUENCE [LARGE SCALE GENOMIC DNA]</scope>
    <source>
        <strain evidence="2">IBRC-M 10908</strain>
    </source>
</reference>
<accession>A0ABV8U275</accession>
<name>A0ABV8U275_9ACTN</name>
<protein>
    <submittedName>
        <fullName evidence="1">Uncharacterized protein</fullName>
    </submittedName>
</protein>
<dbReference type="RefSeq" id="WP_380623348.1">
    <property type="nucleotide sequence ID" value="NZ_JBHSDK010000025.1"/>
</dbReference>
<organism evidence="1 2">
    <name type="scientific">Salininema proteolyticum</name>
    <dbReference type="NCBI Taxonomy" id="1607685"/>
    <lineage>
        <taxon>Bacteria</taxon>
        <taxon>Bacillati</taxon>
        <taxon>Actinomycetota</taxon>
        <taxon>Actinomycetes</taxon>
        <taxon>Glycomycetales</taxon>
        <taxon>Glycomycetaceae</taxon>
        <taxon>Salininema</taxon>
    </lineage>
</organism>
<proteinExistence type="predicted"/>
<comment type="caution">
    <text evidence="1">The sequence shown here is derived from an EMBL/GenBank/DDBJ whole genome shotgun (WGS) entry which is preliminary data.</text>
</comment>
<evidence type="ECO:0000313" key="1">
    <source>
        <dbReference type="EMBL" id="MFC4336921.1"/>
    </source>
</evidence>
<dbReference type="Proteomes" id="UP001595823">
    <property type="component" value="Unassembled WGS sequence"/>
</dbReference>
<evidence type="ECO:0000313" key="2">
    <source>
        <dbReference type="Proteomes" id="UP001595823"/>
    </source>
</evidence>
<keyword evidence="2" id="KW-1185">Reference proteome</keyword>
<sequence length="150" mass="16937">MADREIPVASRAAFKSSLDTVNTGKHSRYCAVSVLDFRLKSVGHITQKENLMDIERMTTVAGLPVLADFLVCADLYAVCLESVRLKENLLIYRISDSSDERLVLTIRDIENVPELDWQRLCEVEYGPETKRTILINALGIYKNSVRQCDG</sequence>
<gene>
    <name evidence="1" type="ORF">ACFPET_17095</name>
</gene>